<accession>A0A6G1F6C7</accession>
<evidence type="ECO:0000259" key="1">
    <source>
        <dbReference type="Pfam" id="PF10551"/>
    </source>
</evidence>
<comment type="caution">
    <text evidence="2">The sequence shown here is derived from an EMBL/GenBank/DDBJ whole genome shotgun (WGS) entry which is preliminary data.</text>
</comment>
<dbReference type="PANTHER" id="PTHR31973:SF187">
    <property type="entry name" value="MUTATOR TRANSPOSASE MUDRA PROTEIN"/>
    <property type="match status" value="1"/>
</dbReference>
<dbReference type="AlphaFoldDB" id="A0A6G1F6C7"/>
<keyword evidence="3" id="KW-1185">Reference proteome</keyword>
<feature type="non-terminal residue" evidence="2">
    <location>
        <position position="68"/>
    </location>
</feature>
<dbReference type="OrthoDB" id="1302888at2759"/>
<gene>
    <name evidence="2" type="ORF">E2562_010376</name>
</gene>
<dbReference type="InterPro" id="IPR018289">
    <property type="entry name" value="MULE_transposase_dom"/>
</dbReference>
<name>A0A6G1F6C7_9ORYZ</name>
<reference evidence="2 3" key="1">
    <citation type="submission" date="2019-11" db="EMBL/GenBank/DDBJ databases">
        <title>Whole genome sequence of Oryza granulata.</title>
        <authorList>
            <person name="Li W."/>
        </authorList>
    </citation>
    <scope>NUCLEOTIDE SEQUENCE [LARGE SCALE GENOMIC DNA]</scope>
    <source>
        <strain evidence="3">cv. Menghai</strain>
        <tissue evidence="2">Leaf</tissue>
    </source>
</reference>
<organism evidence="2 3">
    <name type="scientific">Oryza meyeriana var. granulata</name>
    <dbReference type="NCBI Taxonomy" id="110450"/>
    <lineage>
        <taxon>Eukaryota</taxon>
        <taxon>Viridiplantae</taxon>
        <taxon>Streptophyta</taxon>
        <taxon>Embryophyta</taxon>
        <taxon>Tracheophyta</taxon>
        <taxon>Spermatophyta</taxon>
        <taxon>Magnoliopsida</taxon>
        <taxon>Liliopsida</taxon>
        <taxon>Poales</taxon>
        <taxon>Poaceae</taxon>
        <taxon>BOP clade</taxon>
        <taxon>Oryzoideae</taxon>
        <taxon>Oryzeae</taxon>
        <taxon>Oryzinae</taxon>
        <taxon>Oryza</taxon>
        <taxon>Oryza meyeriana</taxon>
    </lineage>
</organism>
<proteinExistence type="predicted"/>
<feature type="non-terminal residue" evidence="2">
    <location>
        <position position="1"/>
    </location>
</feature>
<feature type="domain" description="MULE transposase" evidence="1">
    <location>
        <begin position="1"/>
        <end position="51"/>
    </location>
</feature>
<evidence type="ECO:0000313" key="3">
    <source>
        <dbReference type="Proteomes" id="UP000479710"/>
    </source>
</evidence>
<protein>
    <recommendedName>
        <fullName evidence="1">MULE transposase domain-containing protein</fullName>
    </recommendedName>
</protein>
<dbReference type="Proteomes" id="UP000479710">
    <property type="component" value="Unassembled WGS sequence"/>
</dbReference>
<dbReference type="Pfam" id="PF10551">
    <property type="entry name" value="MULE"/>
    <property type="match status" value="1"/>
</dbReference>
<dbReference type="PANTHER" id="PTHR31973">
    <property type="entry name" value="POLYPROTEIN, PUTATIVE-RELATED"/>
    <property type="match status" value="1"/>
</dbReference>
<dbReference type="EMBL" id="SPHZ02000001">
    <property type="protein sequence ID" value="KAF0932478.1"/>
    <property type="molecule type" value="Genomic_DNA"/>
</dbReference>
<sequence length="68" mass="7205">MDGCFVKLTNGAQVLAASGRDGNNSMFPIAFAVVGAEDIHSWTWFVQMLKVAIGEGEGNGGWTIMSGR</sequence>
<evidence type="ECO:0000313" key="2">
    <source>
        <dbReference type="EMBL" id="KAF0932478.1"/>
    </source>
</evidence>